<dbReference type="Pfam" id="PF00754">
    <property type="entry name" value="F5_F8_type_C"/>
    <property type="match status" value="1"/>
</dbReference>
<keyword evidence="4" id="KW-1185">Reference proteome</keyword>
<evidence type="ECO:0000256" key="1">
    <source>
        <dbReference type="SAM" id="SignalP"/>
    </source>
</evidence>
<dbReference type="InterPro" id="IPR008979">
    <property type="entry name" value="Galactose-bd-like_sf"/>
</dbReference>
<dbReference type="PROSITE" id="PS51257">
    <property type="entry name" value="PROKAR_LIPOPROTEIN"/>
    <property type="match status" value="1"/>
</dbReference>
<dbReference type="InterPro" id="IPR000421">
    <property type="entry name" value="FA58C"/>
</dbReference>
<feature type="signal peptide" evidence="1">
    <location>
        <begin position="1"/>
        <end position="19"/>
    </location>
</feature>
<feature type="chain" id="PRO_5003399772" evidence="1">
    <location>
        <begin position="20"/>
        <end position="189"/>
    </location>
</feature>
<accession>G0GAS5</accession>
<dbReference type="KEGG" id="stq:Spith_1560"/>
<proteinExistence type="predicted"/>
<feature type="domain" description="F5/8 type C" evidence="2">
    <location>
        <begin position="44"/>
        <end position="189"/>
    </location>
</feature>
<dbReference type="OrthoDB" id="9783748at2"/>
<dbReference type="Gene3D" id="2.60.120.260">
    <property type="entry name" value="Galactose-binding domain-like"/>
    <property type="match status" value="1"/>
</dbReference>
<protein>
    <submittedName>
        <fullName evidence="3">Coagulation factor 5/8 type domain protein</fullName>
    </submittedName>
</protein>
<dbReference type="SUPFAM" id="SSF49785">
    <property type="entry name" value="Galactose-binding domain-like"/>
    <property type="match status" value="1"/>
</dbReference>
<evidence type="ECO:0000313" key="3">
    <source>
        <dbReference type="EMBL" id="AEJ61821.1"/>
    </source>
</evidence>
<gene>
    <name evidence="3" type="ordered locus">Spith_1560</name>
</gene>
<evidence type="ECO:0000259" key="2">
    <source>
        <dbReference type="PROSITE" id="PS50022"/>
    </source>
</evidence>
<dbReference type="HOGENOM" id="CLU_1433675_0_0_12"/>
<dbReference type="Proteomes" id="UP000007254">
    <property type="component" value="Chromosome"/>
</dbReference>
<name>G0GAS5_WINT7</name>
<organism evidence="3 4">
    <name type="scientific">Winmispira thermophila (strain ATCC 700085 / DSM 6578 / Z-1203)</name>
    <name type="common">Spirochaeta thermophila</name>
    <dbReference type="NCBI Taxonomy" id="869211"/>
    <lineage>
        <taxon>Bacteria</taxon>
        <taxon>Pseudomonadati</taxon>
        <taxon>Spirochaetota</taxon>
        <taxon>Spirochaetia</taxon>
        <taxon>Winmispirales</taxon>
        <taxon>Winmispiraceae</taxon>
        <taxon>Winmispira</taxon>
    </lineage>
</organism>
<dbReference type="STRING" id="869211.Spith_1560"/>
<evidence type="ECO:0000313" key="4">
    <source>
        <dbReference type="Proteomes" id="UP000007254"/>
    </source>
</evidence>
<dbReference type="RefSeq" id="WP_014625151.1">
    <property type="nucleotide sequence ID" value="NC_017583.1"/>
</dbReference>
<reference evidence="3 4" key="1">
    <citation type="submission" date="2011-06" db="EMBL/GenBank/DDBJ databases">
        <title>The complete genome of Spirochaeta thermophila DSM 6578.</title>
        <authorList>
            <consortium name="US DOE Joint Genome Institute (JGI-PGF)"/>
            <person name="Lucas S."/>
            <person name="Lapidus A."/>
            <person name="Bruce D."/>
            <person name="Goodwin L."/>
            <person name="Pitluck S."/>
            <person name="Peters L."/>
            <person name="Kyrpides N."/>
            <person name="Mavromatis K."/>
            <person name="Ivanova N."/>
            <person name="Mikailova N."/>
            <person name="Pagani I."/>
            <person name="Chertkov O."/>
            <person name="Detter J.C."/>
            <person name="Tapia R."/>
            <person name="Han C."/>
            <person name="Land M."/>
            <person name="Hauser L."/>
            <person name="Markowitz V."/>
            <person name="Cheng J.-F."/>
            <person name="Hugenholtz P."/>
            <person name="Woyke T."/>
            <person name="Wu D."/>
            <person name="Spring S."/>
            <person name="Merkhoffer B."/>
            <person name="Schneider S."/>
            <person name="Klenk H.-P."/>
            <person name="Eisen J.A."/>
        </authorList>
    </citation>
    <scope>NUCLEOTIDE SEQUENCE [LARGE SCALE GENOMIC DNA]</scope>
    <source>
        <strain evidence="4">ATCC 700085 / DSM 6578 / Z-1203</strain>
    </source>
</reference>
<dbReference type="PROSITE" id="PS50022">
    <property type="entry name" value="FA58C_3"/>
    <property type="match status" value="1"/>
</dbReference>
<dbReference type="AlphaFoldDB" id="G0GAS5"/>
<keyword evidence="1" id="KW-0732">Signal</keyword>
<dbReference type="EMBL" id="CP002903">
    <property type="protein sequence ID" value="AEJ61821.1"/>
    <property type="molecule type" value="Genomic_DNA"/>
</dbReference>
<sequence length="189" mass="20253">MKGWTRPLAFGLLVALVLAGCAVTGGAVKEGAQPAAAAGPSEAETDPYAGYKNLALGRPIKANNHIYQFTADKAVDGDVLTYWEGGPNKYPNEVVVDLGAVHTIKAIRIKLNPARIWQPRKQTFEILISDDGENFSVLAPSAEYAFHPVQNKNTVTIPVEGQGRYLKVVFTANTEATAGQIGELEVFGE</sequence>